<evidence type="ECO:0000256" key="3">
    <source>
        <dbReference type="ARBA" id="ARBA00022771"/>
    </source>
</evidence>
<evidence type="ECO:0000256" key="5">
    <source>
        <dbReference type="ARBA" id="ARBA00023172"/>
    </source>
</evidence>
<dbReference type="InterPro" id="IPR000093">
    <property type="entry name" value="DNA_Rcmb_RecR"/>
</dbReference>
<keyword evidence="4 7" id="KW-0862">Zinc</keyword>
<dbReference type="KEGG" id="lhf:JCM16775_1424"/>
<organism evidence="9 10">
    <name type="scientific">Leptotrichia hofstadii</name>
    <dbReference type="NCBI Taxonomy" id="157688"/>
    <lineage>
        <taxon>Bacteria</taxon>
        <taxon>Fusobacteriati</taxon>
        <taxon>Fusobacteriota</taxon>
        <taxon>Fusobacteriia</taxon>
        <taxon>Fusobacteriales</taxon>
        <taxon>Leptotrichiaceae</taxon>
        <taxon>Leptotrichia</taxon>
    </lineage>
</organism>
<name>A0A510JKB5_9FUSO</name>
<dbReference type="PROSITE" id="PS01300">
    <property type="entry name" value="RECR"/>
    <property type="match status" value="1"/>
</dbReference>
<proteinExistence type="inferred from homology"/>
<dbReference type="InterPro" id="IPR023627">
    <property type="entry name" value="Rcmb_RecR"/>
</dbReference>
<dbReference type="InterPro" id="IPR015967">
    <property type="entry name" value="Rcmb_RecR_Znf"/>
</dbReference>
<dbReference type="NCBIfam" id="TIGR00615">
    <property type="entry name" value="recR"/>
    <property type="match status" value="1"/>
</dbReference>
<dbReference type="AlphaFoldDB" id="A0A510JKB5"/>
<dbReference type="Gene3D" id="3.30.60.80">
    <property type="match status" value="1"/>
</dbReference>
<dbReference type="Gene3D" id="3.40.1360.10">
    <property type="match status" value="1"/>
</dbReference>
<dbReference type="Pfam" id="PF13662">
    <property type="entry name" value="Toprim_4"/>
    <property type="match status" value="1"/>
</dbReference>
<feature type="domain" description="Toprim" evidence="8">
    <location>
        <begin position="77"/>
        <end position="171"/>
    </location>
</feature>
<dbReference type="PANTHER" id="PTHR30446">
    <property type="entry name" value="RECOMBINATION PROTEIN RECR"/>
    <property type="match status" value="1"/>
</dbReference>
<keyword evidence="2 7" id="KW-0227">DNA damage</keyword>
<evidence type="ECO:0000256" key="6">
    <source>
        <dbReference type="ARBA" id="ARBA00023204"/>
    </source>
</evidence>
<dbReference type="PANTHER" id="PTHR30446:SF0">
    <property type="entry name" value="RECOMBINATION PROTEIN RECR"/>
    <property type="match status" value="1"/>
</dbReference>
<dbReference type="Pfam" id="PF21175">
    <property type="entry name" value="RecR_C"/>
    <property type="match status" value="1"/>
</dbReference>
<dbReference type="RefSeq" id="WP_026746205.1">
    <property type="nucleotide sequence ID" value="NZ_AP019823.1"/>
</dbReference>
<dbReference type="HAMAP" id="MF_00017">
    <property type="entry name" value="RecR"/>
    <property type="match status" value="1"/>
</dbReference>
<comment type="similarity">
    <text evidence="7">Belongs to the RecR family.</text>
</comment>
<evidence type="ECO:0000256" key="1">
    <source>
        <dbReference type="ARBA" id="ARBA00022723"/>
    </source>
</evidence>
<dbReference type="InterPro" id="IPR034137">
    <property type="entry name" value="TOPRIM_RecR"/>
</dbReference>
<dbReference type="Gene3D" id="6.10.250.240">
    <property type="match status" value="1"/>
</dbReference>
<dbReference type="Proteomes" id="UP000321892">
    <property type="component" value="Chromosome"/>
</dbReference>
<accession>A0A510JKB5</accession>
<evidence type="ECO:0000256" key="4">
    <source>
        <dbReference type="ARBA" id="ARBA00022833"/>
    </source>
</evidence>
<dbReference type="InterPro" id="IPR006171">
    <property type="entry name" value="TOPRIM_dom"/>
</dbReference>
<dbReference type="GO" id="GO:0003677">
    <property type="term" value="F:DNA binding"/>
    <property type="evidence" value="ECO:0007669"/>
    <property type="project" value="UniProtKB-UniRule"/>
</dbReference>
<dbReference type="SUPFAM" id="SSF111304">
    <property type="entry name" value="Recombination protein RecR"/>
    <property type="match status" value="1"/>
</dbReference>
<keyword evidence="5 7" id="KW-0233">DNA recombination</keyword>
<evidence type="ECO:0000256" key="7">
    <source>
        <dbReference type="HAMAP-Rule" id="MF_00017"/>
    </source>
</evidence>
<keyword evidence="10" id="KW-1185">Reference proteome</keyword>
<dbReference type="PROSITE" id="PS50880">
    <property type="entry name" value="TOPRIM"/>
    <property type="match status" value="1"/>
</dbReference>
<protein>
    <recommendedName>
        <fullName evidence="7">Recombination protein RecR</fullName>
    </recommendedName>
</protein>
<dbReference type="OrthoDB" id="9802672at2"/>
<dbReference type="Pfam" id="PF21176">
    <property type="entry name" value="RecR_HhH"/>
    <property type="match status" value="1"/>
</dbReference>
<feature type="zinc finger region" description="C4-type" evidence="7">
    <location>
        <begin position="54"/>
        <end position="69"/>
    </location>
</feature>
<dbReference type="GO" id="GO:0006310">
    <property type="term" value="P:DNA recombination"/>
    <property type="evidence" value="ECO:0007669"/>
    <property type="project" value="UniProtKB-UniRule"/>
</dbReference>
<dbReference type="GO" id="GO:0008270">
    <property type="term" value="F:zinc ion binding"/>
    <property type="evidence" value="ECO:0007669"/>
    <property type="project" value="UniProtKB-KW"/>
</dbReference>
<comment type="function">
    <text evidence="7">May play a role in DNA repair. It seems to be involved in an RecBC-independent recombinational process of DNA repair. It may act with RecF and RecO.</text>
</comment>
<keyword evidence="1 7" id="KW-0479">Metal-binding</keyword>
<sequence>MKKLDDLIDVFAKLPGIGRKSAARIAFDVLDKSEADVDRMLEIIKDSHANIKHCEICGNLSENDICEICANEKRDKEVICVVEGVRDVIAFEKSETYNGLYHVLGGKIDPLNGVTIEDLNLRKLINRINGDVKEVILALNPDLEGETTSLYLTKFLKEKNVKISKIASGIPMGGNIEYTDMATLGRSLEGRVNVDDLD</sequence>
<dbReference type="EMBL" id="AP019823">
    <property type="protein sequence ID" value="BBM38715.1"/>
    <property type="molecule type" value="Genomic_DNA"/>
</dbReference>
<dbReference type="CDD" id="cd01025">
    <property type="entry name" value="TOPRIM_recR"/>
    <property type="match status" value="1"/>
</dbReference>
<evidence type="ECO:0000256" key="2">
    <source>
        <dbReference type="ARBA" id="ARBA00022763"/>
    </source>
</evidence>
<dbReference type="Gene3D" id="1.10.8.420">
    <property type="entry name" value="RecR Domain 1"/>
    <property type="match status" value="1"/>
</dbReference>
<gene>
    <name evidence="7" type="primary">recR</name>
    <name evidence="9" type="ORF">JCM16775_1424</name>
</gene>
<reference evidence="9 10" key="1">
    <citation type="submission" date="2019-07" db="EMBL/GenBank/DDBJ databases">
        <title>Complete Genome Sequence of Leptotrichia hofstadii Strain JCM16775.</title>
        <authorList>
            <person name="Watanabe S."/>
            <person name="Cui L."/>
        </authorList>
    </citation>
    <scope>NUCLEOTIDE SEQUENCE [LARGE SCALE GENOMIC DNA]</scope>
    <source>
        <strain evidence="9 10">JCM16775</strain>
    </source>
</reference>
<evidence type="ECO:0000313" key="10">
    <source>
        <dbReference type="Proteomes" id="UP000321892"/>
    </source>
</evidence>
<dbReference type="SMART" id="SM00493">
    <property type="entry name" value="TOPRIM"/>
    <property type="match status" value="1"/>
</dbReference>
<dbReference type="GO" id="GO:0006281">
    <property type="term" value="P:DNA repair"/>
    <property type="evidence" value="ECO:0007669"/>
    <property type="project" value="UniProtKB-UniRule"/>
</dbReference>
<evidence type="ECO:0000313" key="9">
    <source>
        <dbReference type="EMBL" id="BBM38715.1"/>
    </source>
</evidence>
<dbReference type="Pfam" id="PF02132">
    <property type="entry name" value="RecR_ZnF"/>
    <property type="match status" value="1"/>
</dbReference>
<evidence type="ECO:0000259" key="8">
    <source>
        <dbReference type="PROSITE" id="PS50880"/>
    </source>
</evidence>
<keyword evidence="6 7" id="KW-0234">DNA repair</keyword>
<keyword evidence="3 7" id="KW-0863">Zinc-finger</keyword>